<evidence type="ECO:0000313" key="1">
    <source>
        <dbReference type="EMBL" id="GAA1502395.1"/>
    </source>
</evidence>
<dbReference type="Proteomes" id="UP001500842">
    <property type="component" value="Unassembled WGS sequence"/>
</dbReference>
<gene>
    <name evidence="1" type="ORF">GCM10009788_01950</name>
</gene>
<keyword evidence="2" id="KW-1185">Reference proteome</keyword>
<reference evidence="1 2" key="1">
    <citation type="journal article" date="2019" name="Int. J. Syst. Evol. Microbiol.">
        <title>The Global Catalogue of Microorganisms (GCM) 10K type strain sequencing project: providing services to taxonomists for standard genome sequencing and annotation.</title>
        <authorList>
            <consortium name="The Broad Institute Genomics Platform"/>
            <consortium name="The Broad Institute Genome Sequencing Center for Infectious Disease"/>
            <person name="Wu L."/>
            <person name="Ma J."/>
        </authorList>
    </citation>
    <scope>NUCLEOTIDE SEQUENCE [LARGE SCALE GENOMIC DNA]</scope>
    <source>
        <strain evidence="1 2">JCM 14942</strain>
    </source>
</reference>
<evidence type="ECO:0000313" key="2">
    <source>
        <dbReference type="Proteomes" id="UP001500842"/>
    </source>
</evidence>
<comment type="caution">
    <text evidence="1">The sequence shown here is derived from an EMBL/GenBank/DDBJ whole genome shotgun (WGS) entry which is preliminary data.</text>
</comment>
<dbReference type="Pfam" id="PF09438">
    <property type="entry name" value="DUF2017"/>
    <property type="match status" value="1"/>
</dbReference>
<sequence length="194" mass="21629">MTSGFVRHRRSKRVIATFSVFEADLLRSLAAQLVELLHNESAVAATERDPLEALLDFSGPTTEPEDPVLRRLFPNAYRDDAESAGEFRRFTEGTLRDGKARAAATVIDVLEEAGLPPEPTGEDLTIDVELDPETALVWMRSFTDLRLALGTRLEVAEGDEGYWYGLPEDDPRAQAHHIYEWLGFLQETLVSSVA</sequence>
<dbReference type="RefSeq" id="WP_141003601.1">
    <property type="nucleotide sequence ID" value="NZ_BAAAOR010000002.1"/>
</dbReference>
<accession>A0ABN1ZQY1</accession>
<proteinExistence type="predicted"/>
<protein>
    <submittedName>
        <fullName evidence="1">DUF2017 domain-containing protein</fullName>
    </submittedName>
</protein>
<dbReference type="EMBL" id="BAAAOR010000002">
    <property type="protein sequence ID" value="GAA1502395.1"/>
    <property type="molecule type" value="Genomic_DNA"/>
</dbReference>
<dbReference type="InterPro" id="IPR018561">
    <property type="entry name" value="AosR"/>
</dbReference>
<organism evidence="1 2">
    <name type="scientific">Nocardioides humi</name>
    <dbReference type="NCBI Taxonomy" id="449461"/>
    <lineage>
        <taxon>Bacteria</taxon>
        <taxon>Bacillati</taxon>
        <taxon>Actinomycetota</taxon>
        <taxon>Actinomycetes</taxon>
        <taxon>Propionibacteriales</taxon>
        <taxon>Nocardioidaceae</taxon>
        <taxon>Nocardioides</taxon>
    </lineage>
</organism>
<name>A0ABN1ZQY1_9ACTN</name>